<gene>
    <name evidence="11" type="ORF">DNTS_027344</name>
</gene>
<evidence type="ECO:0000256" key="4">
    <source>
        <dbReference type="ARBA" id="ARBA00022427"/>
    </source>
</evidence>
<evidence type="ECO:0000313" key="12">
    <source>
        <dbReference type="Proteomes" id="UP000316079"/>
    </source>
</evidence>
<keyword evidence="5" id="KW-1003">Cell membrane</keyword>
<evidence type="ECO:0000256" key="9">
    <source>
        <dbReference type="ARBA" id="ARBA00023136"/>
    </source>
</evidence>
<comment type="similarity">
    <text evidence="3">Belongs to the claudin family.</text>
</comment>
<evidence type="ECO:0000256" key="6">
    <source>
        <dbReference type="ARBA" id="ARBA00022692"/>
    </source>
</evidence>
<feature type="transmembrane region" description="Helical" evidence="10">
    <location>
        <begin position="103"/>
        <end position="123"/>
    </location>
</feature>
<organism evidence="11 12">
    <name type="scientific">Danionella cerebrum</name>
    <dbReference type="NCBI Taxonomy" id="2873325"/>
    <lineage>
        <taxon>Eukaryota</taxon>
        <taxon>Metazoa</taxon>
        <taxon>Chordata</taxon>
        <taxon>Craniata</taxon>
        <taxon>Vertebrata</taxon>
        <taxon>Euteleostomi</taxon>
        <taxon>Actinopterygii</taxon>
        <taxon>Neopterygii</taxon>
        <taxon>Teleostei</taxon>
        <taxon>Ostariophysi</taxon>
        <taxon>Cypriniformes</taxon>
        <taxon>Danionidae</taxon>
        <taxon>Danioninae</taxon>
        <taxon>Danionella</taxon>
    </lineage>
</organism>
<keyword evidence="6 10" id="KW-0812">Transmembrane</keyword>
<proteinExistence type="inferred from homology"/>
<name>A0A553MXT5_9TELE</name>
<dbReference type="GO" id="GO:0005923">
    <property type="term" value="C:bicellular tight junction"/>
    <property type="evidence" value="ECO:0007669"/>
    <property type="project" value="UniProtKB-SubCell"/>
</dbReference>
<reference evidence="11 12" key="1">
    <citation type="journal article" date="2019" name="Sci. Data">
        <title>Hybrid genome assembly and annotation of Danionella translucida.</title>
        <authorList>
            <person name="Kadobianskyi M."/>
            <person name="Schulze L."/>
            <person name="Schuelke M."/>
            <person name="Judkewitz B."/>
        </authorList>
    </citation>
    <scope>NUCLEOTIDE SEQUENCE [LARGE SCALE GENOMIC DNA]</scope>
    <source>
        <strain evidence="11 12">Bolton</strain>
    </source>
</reference>
<evidence type="ECO:0000256" key="2">
    <source>
        <dbReference type="ARBA" id="ARBA00004651"/>
    </source>
</evidence>
<feature type="transmembrane region" description="Helical" evidence="10">
    <location>
        <begin position="68"/>
        <end position="91"/>
    </location>
</feature>
<dbReference type="OrthoDB" id="8770207at2759"/>
<dbReference type="AlphaFoldDB" id="A0A553MXT5"/>
<sequence>MILGWFCTILTRFLPMWTVTGTVENTTATLPLYWDGVWLNWQYHITGLHCTFFQSLLFLTEHFTTWKFLLISALGLGFMGVIVYPIGWIRYPKYVRVKAFSGPLFLLSGFPLLIVVSWTTHLADWKADVSLRRELATAIFTGWIGL</sequence>
<evidence type="ECO:0000256" key="3">
    <source>
        <dbReference type="ARBA" id="ARBA00008295"/>
    </source>
</evidence>
<feature type="non-terminal residue" evidence="11">
    <location>
        <position position="146"/>
    </location>
</feature>
<keyword evidence="4" id="KW-0796">Tight junction</keyword>
<dbReference type="Gene3D" id="1.20.140.150">
    <property type="match status" value="1"/>
</dbReference>
<dbReference type="STRING" id="623744.A0A553MXT5"/>
<accession>A0A553MXT5</accession>
<dbReference type="Proteomes" id="UP000316079">
    <property type="component" value="Unassembled WGS sequence"/>
</dbReference>
<evidence type="ECO:0000313" key="11">
    <source>
        <dbReference type="EMBL" id="TRY57993.1"/>
    </source>
</evidence>
<keyword evidence="12" id="KW-1185">Reference proteome</keyword>
<keyword evidence="7" id="KW-0965">Cell junction</keyword>
<evidence type="ECO:0000256" key="7">
    <source>
        <dbReference type="ARBA" id="ARBA00022949"/>
    </source>
</evidence>
<keyword evidence="9 10" id="KW-0472">Membrane</keyword>
<evidence type="ECO:0000256" key="8">
    <source>
        <dbReference type="ARBA" id="ARBA00022989"/>
    </source>
</evidence>
<comment type="subcellular location">
    <subcellularLocation>
        <location evidence="1">Cell junction</location>
        <location evidence="1">Tight junction</location>
    </subcellularLocation>
    <subcellularLocation>
        <location evidence="2">Cell membrane</location>
        <topology evidence="2">Multi-pass membrane protein</topology>
    </subcellularLocation>
</comment>
<evidence type="ECO:0000256" key="1">
    <source>
        <dbReference type="ARBA" id="ARBA00004435"/>
    </source>
</evidence>
<dbReference type="PANTHER" id="PTHR12002">
    <property type="entry name" value="CLAUDIN"/>
    <property type="match status" value="1"/>
</dbReference>
<dbReference type="GO" id="GO:0005198">
    <property type="term" value="F:structural molecule activity"/>
    <property type="evidence" value="ECO:0007669"/>
    <property type="project" value="InterPro"/>
</dbReference>
<protein>
    <submittedName>
        <fullName evidence="11">Uncharacterized protein</fullName>
    </submittedName>
</protein>
<dbReference type="GO" id="GO:0005886">
    <property type="term" value="C:plasma membrane"/>
    <property type="evidence" value="ECO:0007669"/>
    <property type="project" value="UniProtKB-SubCell"/>
</dbReference>
<dbReference type="InterPro" id="IPR006187">
    <property type="entry name" value="Claudin"/>
</dbReference>
<dbReference type="EMBL" id="SRMA01027215">
    <property type="protein sequence ID" value="TRY57993.1"/>
    <property type="molecule type" value="Genomic_DNA"/>
</dbReference>
<keyword evidence="8 10" id="KW-1133">Transmembrane helix</keyword>
<comment type="caution">
    <text evidence="11">The sequence shown here is derived from an EMBL/GenBank/DDBJ whole genome shotgun (WGS) entry which is preliminary data.</text>
</comment>
<evidence type="ECO:0000256" key="10">
    <source>
        <dbReference type="SAM" id="Phobius"/>
    </source>
</evidence>
<evidence type="ECO:0000256" key="5">
    <source>
        <dbReference type="ARBA" id="ARBA00022475"/>
    </source>
</evidence>